<dbReference type="Pfam" id="PF24707">
    <property type="entry name" value="Swc3"/>
    <property type="match status" value="1"/>
</dbReference>
<dbReference type="InterPro" id="IPR000679">
    <property type="entry name" value="Znf_GATA"/>
</dbReference>
<dbReference type="GO" id="GO:0008270">
    <property type="term" value="F:zinc ion binding"/>
    <property type="evidence" value="ECO:0007669"/>
    <property type="project" value="UniProtKB-KW"/>
</dbReference>
<name>A0A0W4ZTC1_PNEC8</name>
<evidence type="ECO:0000313" key="3">
    <source>
        <dbReference type="EMBL" id="KTW31625.1"/>
    </source>
</evidence>
<dbReference type="VEuPathDB" id="FungiDB:T552_00264"/>
<dbReference type="GO" id="GO:0043565">
    <property type="term" value="F:sequence-specific DNA binding"/>
    <property type="evidence" value="ECO:0007669"/>
    <property type="project" value="InterPro"/>
</dbReference>
<dbReference type="PANTHER" id="PTHR28108">
    <property type="entry name" value="SWR1-COMPLEX PROTEIN 3"/>
    <property type="match status" value="1"/>
</dbReference>
<evidence type="ECO:0000259" key="2">
    <source>
        <dbReference type="PROSITE" id="PS50114"/>
    </source>
</evidence>
<dbReference type="CDD" id="cd00202">
    <property type="entry name" value="ZnF_GATA"/>
    <property type="match status" value="1"/>
</dbReference>
<gene>
    <name evidence="3" type="ORF">T552_00264</name>
</gene>
<dbReference type="GO" id="GO:0000812">
    <property type="term" value="C:Swr1 complex"/>
    <property type="evidence" value="ECO:0007669"/>
    <property type="project" value="InterPro"/>
</dbReference>
<organism evidence="3 4">
    <name type="scientific">Pneumocystis carinii (strain B80)</name>
    <name type="common">Rat pneumocystis pneumonia agent</name>
    <name type="synonym">Pneumocystis carinii f. sp. carinii</name>
    <dbReference type="NCBI Taxonomy" id="1408658"/>
    <lineage>
        <taxon>Eukaryota</taxon>
        <taxon>Fungi</taxon>
        <taxon>Dikarya</taxon>
        <taxon>Ascomycota</taxon>
        <taxon>Taphrinomycotina</taxon>
        <taxon>Pneumocystomycetes</taxon>
        <taxon>Pneumocystaceae</taxon>
        <taxon>Pneumocystis</taxon>
    </lineage>
</organism>
<sequence>MNENEQNVGELGGISFFSKKNGYLRQKIANGFGLPIYNKPQKILEEDEDKYRTIEDSGVLMSSIYQSRQTLLQGLIFKKFSKDYSSKKQNNDIEKTNNKQKVSKIGNFTLDIELFSFPETVFYLVKYVTKGENTMPYKNIEEVEKPGSSNSKFQCKNENTYSSSDSDINGIKSENITNYTTFRPEIKYLDFFKKYFMEIFENDPLKVEKTNRMIERLKIVSLNPDFKEILHLIMTGKATIEQKTIFNLYMTSPQLQQIPSNYNEKITLSSIFQNKCLGNKDNNNNKKEKTKQKRNNNYKDAEIIFEFKENPGEKWILPKDIIIEKLNTKEPFEVLISFIYTEDSLCEQFQPITLKISSCSQKLWDFISKYSNDKKQVYESMSKILNGKRPEKLYFQYRITIADTKTFKNEPEERINIVSRNKKSILPQKRKMIDENDTISLSYTNNKSTSPITSKKTEKKHIVLPKDWNCNICNATETPLRRRGPDGPGTLCNACGMKWKGGKKIPISKEYKKIDKTYVDNKDQN</sequence>
<dbReference type="InterPro" id="IPR037651">
    <property type="entry name" value="Swc3"/>
</dbReference>
<proteinExistence type="predicted"/>
<dbReference type="Proteomes" id="UP000054454">
    <property type="component" value="Unassembled WGS sequence"/>
</dbReference>
<dbReference type="PANTHER" id="PTHR28108:SF1">
    <property type="entry name" value="SWR1-COMPLEX PROTEIN 3"/>
    <property type="match status" value="1"/>
</dbReference>
<keyword evidence="1" id="KW-0479">Metal-binding</keyword>
<keyword evidence="1" id="KW-0862">Zinc</keyword>
<dbReference type="SMART" id="SM00401">
    <property type="entry name" value="ZnF_GATA"/>
    <property type="match status" value="1"/>
</dbReference>
<dbReference type="EMBL" id="LFVZ01000001">
    <property type="protein sequence ID" value="KTW31625.1"/>
    <property type="molecule type" value="Genomic_DNA"/>
</dbReference>
<keyword evidence="4" id="KW-1185">Reference proteome</keyword>
<evidence type="ECO:0000313" key="4">
    <source>
        <dbReference type="Proteomes" id="UP000054454"/>
    </source>
</evidence>
<keyword evidence="1" id="KW-0863">Zinc-finger</keyword>
<dbReference type="InterPro" id="IPR013088">
    <property type="entry name" value="Znf_NHR/GATA"/>
</dbReference>
<protein>
    <recommendedName>
        <fullName evidence="2">GATA-type domain-containing protein</fullName>
    </recommendedName>
</protein>
<dbReference type="Gene3D" id="3.30.50.10">
    <property type="entry name" value="Erythroid Transcription Factor GATA-1, subunit A"/>
    <property type="match status" value="1"/>
</dbReference>
<comment type="caution">
    <text evidence="3">The sequence shown here is derived from an EMBL/GenBank/DDBJ whole genome shotgun (WGS) entry which is preliminary data.</text>
</comment>
<reference evidence="4" key="1">
    <citation type="journal article" date="2016" name="Nat. Commun.">
        <title>Genome analysis of three Pneumocystis species reveals adaptation mechanisms to life exclusively in mammalian hosts.</title>
        <authorList>
            <person name="Ma L."/>
            <person name="Chen Z."/>
            <person name="Huang D.W."/>
            <person name="Kutty G."/>
            <person name="Ishihara M."/>
            <person name="Wang H."/>
            <person name="Abouelleil A."/>
            <person name="Bishop L."/>
            <person name="Davey E."/>
            <person name="Deng R."/>
            <person name="Deng X."/>
            <person name="Fan L."/>
            <person name="Fantoni G."/>
            <person name="Fitzgerald M."/>
            <person name="Gogineni E."/>
            <person name="Goldberg J.M."/>
            <person name="Handley G."/>
            <person name="Hu X."/>
            <person name="Huber C."/>
            <person name="Jiao X."/>
            <person name="Jones K."/>
            <person name="Levin J.Z."/>
            <person name="Liu Y."/>
            <person name="Macdonald P."/>
            <person name="Melnikov A."/>
            <person name="Raley C."/>
            <person name="Sassi M."/>
            <person name="Sherman B.T."/>
            <person name="Song X."/>
            <person name="Sykes S."/>
            <person name="Tran B."/>
            <person name="Walsh L."/>
            <person name="Xia Y."/>
            <person name="Yang J."/>
            <person name="Young S."/>
            <person name="Zeng Q."/>
            <person name="Zheng X."/>
            <person name="Stephens R."/>
            <person name="Nusbaum C."/>
            <person name="Birren B.W."/>
            <person name="Azadi P."/>
            <person name="Lempicki R.A."/>
            <person name="Cuomo C.A."/>
            <person name="Kovacs J.A."/>
        </authorList>
    </citation>
    <scope>NUCLEOTIDE SEQUENCE [LARGE SCALE GENOMIC DNA]</scope>
    <source>
        <strain evidence="4">B80</strain>
    </source>
</reference>
<evidence type="ECO:0000256" key="1">
    <source>
        <dbReference type="PROSITE-ProRule" id="PRU00094"/>
    </source>
</evidence>
<accession>A0A0W4ZTC1</accession>
<dbReference type="OrthoDB" id="2162994at2759"/>
<dbReference type="InterPro" id="IPR057558">
    <property type="entry name" value="Swc3_dom"/>
</dbReference>
<dbReference type="PROSITE" id="PS50114">
    <property type="entry name" value="GATA_ZN_FINGER_2"/>
    <property type="match status" value="1"/>
</dbReference>
<feature type="domain" description="GATA-type" evidence="2">
    <location>
        <begin position="470"/>
        <end position="500"/>
    </location>
</feature>
<dbReference type="AlphaFoldDB" id="A0A0W4ZTC1"/>
<dbReference type="SUPFAM" id="SSF57716">
    <property type="entry name" value="Glucocorticoid receptor-like (DNA-binding domain)"/>
    <property type="match status" value="1"/>
</dbReference>
<dbReference type="GO" id="GO:0006355">
    <property type="term" value="P:regulation of DNA-templated transcription"/>
    <property type="evidence" value="ECO:0007669"/>
    <property type="project" value="InterPro"/>
</dbReference>
<dbReference type="GO" id="GO:0140849">
    <property type="term" value="F:ATP-dependent H2AZ histone chaperone activity"/>
    <property type="evidence" value="ECO:0007669"/>
    <property type="project" value="InterPro"/>
</dbReference>
<dbReference type="RefSeq" id="XP_018227741.1">
    <property type="nucleotide sequence ID" value="XM_018368881.1"/>
</dbReference>
<dbReference type="Pfam" id="PF00320">
    <property type="entry name" value="GATA"/>
    <property type="match status" value="1"/>
</dbReference>
<dbReference type="GeneID" id="28935083"/>